<dbReference type="InterPro" id="IPR002347">
    <property type="entry name" value="SDR_fam"/>
</dbReference>
<dbReference type="PROSITE" id="PS00061">
    <property type="entry name" value="ADH_SHORT"/>
    <property type="match status" value="1"/>
</dbReference>
<dbReference type="PANTHER" id="PTHR42879:SF2">
    <property type="entry name" value="3-OXOACYL-[ACYL-CARRIER-PROTEIN] REDUCTASE FABG"/>
    <property type="match status" value="1"/>
</dbReference>
<dbReference type="InterPro" id="IPR020904">
    <property type="entry name" value="Sc_DH/Rdtase_CS"/>
</dbReference>
<dbReference type="PANTHER" id="PTHR42879">
    <property type="entry name" value="3-OXOACYL-(ACYL-CARRIER-PROTEIN) REDUCTASE"/>
    <property type="match status" value="1"/>
</dbReference>
<dbReference type="FunFam" id="3.40.50.720:FF:000084">
    <property type="entry name" value="Short-chain dehydrogenase reductase"/>
    <property type="match status" value="1"/>
</dbReference>
<evidence type="ECO:0000256" key="1">
    <source>
        <dbReference type="ARBA" id="ARBA00006484"/>
    </source>
</evidence>
<dbReference type="GO" id="GO:0032787">
    <property type="term" value="P:monocarboxylic acid metabolic process"/>
    <property type="evidence" value="ECO:0007669"/>
    <property type="project" value="UniProtKB-ARBA"/>
</dbReference>
<protein>
    <submittedName>
        <fullName evidence="2">Unannotated protein</fullName>
    </submittedName>
</protein>
<dbReference type="SUPFAM" id="SSF51735">
    <property type="entry name" value="NAD(P)-binding Rossmann-fold domains"/>
    <property type="match status" value="1"/>
</dbReference>
<accession>A0A6J6Q3G2</accession>
<gene>
    <name evidence="2" type="ORF">UFOPK2399_01523</name>
</gene>
<organism evidence="2">
    <name type="scientific">freshwater metagenome</name>
    <dbReference type="NCBI Taxonomy" id="449393"/>
    <lineage>
        <taxon>unclassified sequences</taxon>
        <taxon>metagenomes</taxon>
        <taxon>ecological metagenomes</taxon>
    </lineage>
</organism>
<dbReference type="InterPro" id="IPR050259">
    <property type="entry name" value="SDR"/>
</dbReference>
<dbReference type="PRINTS" id="PR00080">
    <property type="entry name" value="SDRFAMILY"/>
</dbReference>
<dbReference type="Gene3D" id="3.40.50.720">
    <property type="entry name" value="NAD(P)-binding Rossmann-like Domain"/>
    <property type="match status" value="1"/>
</dbReference>
<dbReference type="InterPro" id="IPR036291">
    <property type="entry name" value="NAD(P)-bd_dom_sf"/>
</dbReference>
<dbReference type="EMBL" id="CAEZXP010000005">
    <property type="protein sequence ID" value="CAB4703665.1"/>
    <property type="molecule type" value="Genomic_DNA"/>
</dbReference>
<name>A0A6J6Q3G2_9ZZZZ</name>
<reference evidence="2" key="1">
    <citation type="submission" date="2020-05" db="EMBL/GenBank/DDBJ databases">
        <authorList>
            <person name="Chiriac C."/>
            <person name="Salcher M."/>
            <person name="Ghai R."/>
            <person name="Kavagutti S V."/>
        </authorList>
    </citation>
    <scope>NUCLEOTIDE SEQUENCE</scope>
</reference>
<evidence type="ECO:0000313" key="2">
    <source>
        <dbReference type="EMBL" id="CAB4703665.1"/>
    </source>
</evidence>
<comment type="similarity">
    <text evidence="1">Belongs to the short-chain dehydrogenases/reductases (SDR) family.</text>
</comment>
<dbReference type="Pfam" id="PF13561">
    <property type="entry name" value="adh_short_C2"/>
    <property type="match status" value="1"/>
</dbReference>
<dbReference type="PRINTS" id="PR00081">
    <property type="entry name" value="GDHRDH"/>
</dbReference>
<sequence length="235" mass="24251">MARVALVTGAAGGIGSAIVERLVADGWDVHGVDVADADLTTPAGNRAVVDAAIARYGRLDAVVANAGFQHVSPVRDFPEEKWDALIALLLTSPFLLAKYAWDALSASGDGRFCAISSVHGIVASPFKSGYTSAKHGVIGLVKTIALEGADVGISASAICPGYVRTPLVEAQVADQARVHGIPPERVEEEVFLAAQPVKRMLEPSEVAGAVAFCLSPAGKGLTGSPLVLDNGWSAR</sequence>
<proteinExistence type="inferred from homology"/>
<dbReference type="AlphaFoldDB" id="A0A6J6Q3G2"/>